<dbReference type="SMART" id="SM00464">
    <property type="entry name" value="LON"/>
    <property type="match status" value="1"/>
</dbReference>
<dbReference type="PIRSF" id="PIRSF001174">
    <property type="entry name" value="Lon_proteas"/>
    <property type="match status" value="1"/>
</dbReference>
<evidence type="ECO:0000256" key="12">
    <source>
        <dbReference type="RuleBase" id="RU000591"/>
    </source>
</evidence>
<evidence type="ECO:0000256" key="11">
    <source>
        <dbReference type="PROSITE-ProRule" id="PRU01122"/>
    </source>
</evidence>
<protein>
    <recommendedName>
        <fullName evidence="9 10">Lon protease</fullName>
        <ecNumber evidence="9 10">3.4.21.53</ecNumber>
    </recommendedName>
    <alternativeName>
        <fullName evidence="9">ATP-dependent protease La</fullName>
    </alternativeName>
</protein>
<comment type="catalytic activity">
    <reaction evidence="9 10 11">
        <text>Hydrolysis of proteins in presence of ATP.</text>
        <dbReference type="EC" id="3.4.21.53"/>
    </reaction>
</comment>
<evidence type="ECO:0000256" key="5">
    <source>
        <dbReference type="ARBA" id="ARBA00022801"/>
    </source>
</evidence>
<dbReference type="InterPro" id="IPR020568">
    <property type="entry name" value="Ribosomal_Su5_D2-typ_SF"/>
</dbReference>
<dbReference type="SUPFAM" id="SSF52540">
    <property type="entry name" value="P-loop containing nucleoside triphosphate hydrolases"/>
    <property type="match status" value="1"/>
</dbReference>
<dbReference type="InterPro" id="IPR008268">
    <property type="entry name" value="Peptidase_S16_AS"/>
</dbReference>
<keyword evidence="17" id="KW-1185">Reference proteome</keyword>
<feature type="domain" description="Lon proteolytic" evidence="14">
    <location>
        <begin position="619"/>
        <end position="803"/>
    </location>
</feature>
<feature type="domain" description="Lon N-terminal" evidence="15">
    <location>
        <begin position="10"/>
        <end position="212"/>
    </location>
</feature>
<keyword evidence="8 9" id="KW-0346">Stress response</keyword>
<dbReference type="InterPro" id="IPR027543">
    <property type="entry name" value="Lon_bac"/>
</dbReference>
<dbReference type="PRINTS" id="PR00830">
    <property type="entry name" value="ENDOLAPTASE"/>
</dbReference>
<evidence type="ECO:0000256" key="10">
    <source>
        <dbReference type="PIRNR" id="PIRNR001174"/>
    </source>
</evidence>
<evidence type="ECO:0000259" key="15">
    <source>
        <dbReference type="PROSITE" id="PS51787"/>
    </source>
</evidence>
<keyword evidence="5 9" id="KW-0378">Hydrolase</keyword>
<dbReference type="InterPro" id="IPR054594">
    <property type="entry name" value="Lon_lid"/>
</dbReference>
<dbReference type="Gene3D" id="3.40.50.300">
    <property type="entry name" value="P-loop containing nucleotide triphosphate hydrolases"/>
    <property type="match status" value="1"/>
</dbReference>
<accession>A0ABT0X0J0</accession>
<dbReference type="HAMAP" id="MF_01973">
    <property type="entry name" value="lon_bact"/>
    <property type="match status" value="1"/>
</dbReference>
<evidence type="ECO:0000256" key="6">
    <source>
        <dbReference type="ARBA" id="ARBA00022825"/>
    </source>
</evidence>
<dbReference type="InterPro" id="IPR027065">
    <property type="entry name" value="Lon_Prtase"/>
</dbReference>
<dbReference type="PANTHER" id="PTHR10046">
    <property type="entry name" value="ATP DEPENDENT LON PROTEASE FAMILY MEMBER"/>
    <property type="match status" value="1"/>
</dbReference>
<dbReference type="PROSITE" id="PS51787">
    <property type="entry name" value="LON_N"/>
    <property type="match status" value="1"/>
</dbReference>
<keyword evidence="4 9" id="KW-0547">Nucleotide-binding</keyword>
<keyword evidence="7 9" id="KW-0067">ATP-binding</keyword>
<evidence type="ECO:0000259" key="14">
    <source>
        <dbReference type="PROSITE" id="PS51786"/>
    </source>
</evidence>
<dbReference type="Pfam" id="PF22667">
    <property type="entry name" value="Lon_lid"/>
    <property type="match status" value="1"/>
</dbReference>
<dbReference type="Gene3D" id="1.20.58.1480">
    <property type="match status" value="1"/>
</dbReference>
<feature type="active site" evidence="9 11">
    <location>
        <position position="752"/>
    </location>
</feature>
<evidence type="ECO:0000313" key="17">
    <source>
        <dbReference type="Proteomes" id="UP001167160"/>
    </source>
</evidence>
<dbReference type="PROSITE" id="PS51786">
    <property type="entry name" value="LON_PROTEOLYTIC"/>
    <property type="match status" value="1"/>
</dbReference>
<evidence type="ECO:0000313" key="16">
    <source>
        <dbReference type="EMBL" id="MCM2576076.1"/>
    </source>
</evidence>
<dbReference type="InterPro" id="IPR003593">
    <property type="entry name" value="AAA+_ATPase"/>
</dbReference>
<evidence type="ECO:0000256" key="4">
    <source>
        <dbReference type="ARBA" id="ARBA00022741"/>
    </source>
</evidence>
<dbReference type="Gene3D" id="1.20.5.5270">
    <property type="match status" value="1"/>
</dbReference>
<dbReference type="EMBL" id="JAMQGM010000002">
    <property type="protein sequence ID" value="MCM2576076.1"/>
    <property type="molecule type" value="Genomic_DNA"/>
</dbReference>
<dbReference type="InterPro" id="IPR008269">
    <property type="entry name" value="Lon_proteolytic"/>
</dbReference>
<proteinExistence type="evidence at transcript level"/>
<dbReference type="InterPro" id="IPR004815">
    <property type="entry name" value="Lon_bac/euk-typ"/>
</dbReference>
<dbReference type="InterPro" id="IPR003959">
    <property type="entry name" value="ATPase_AAA_core"/>
</dbReference>
<dbReference type="SUPFAM" id="SSF88697">
    <property type="entry name" value="PUA domain-like"/>
    <property type="match status" value="1"/>
</dbReference>
<name>A0ABT0X0J0_9ACTN</name>
<dbReference type="NCBIfam" id="TIGR00763">
    <property type="entry name" value="lon"/>
    <property type="match status" value="1"/>
</dbReference>
<dbReference type="InterPro" id="IPR014721">
    <property type="entry name" value="Ribsml_uS5_D2-typ_fold_subgr"/>
</dbReference>
<dbReference type="SUPFAM" id="SSF54211">
    <property type="entry name" value="Ribosomal protein S5 domain 2-like"/>
    <property type="match status" value="1"/>
</dbReference>
<dbReference type="Pfam" id="PF00004">
    <property type="entry name" value="AAA"/>
    <property type="match status" value="1"/>
</dbReference>
<feature type="region of interest" description="Disordered" evidence="13">
    <location>
        <begin position="39"/>
        <end position="60"/>
    </location>
</feature>
<dbReference type="InterPro" id="IPR027417">
    <property type="entry name" value="P-loop_NTPase"/>
</dbReference>
<evidence type="ECO:0000256" key="7">
    <source>
        <dbReference type="ARBA" id="ARBA00022840"/>
    </source>
</evidence>
<comment type="function">
    <text evidence="9">ATP-dependent serine protease that mediates the selective degradation of mutant and abnormal proteins as well as certain short-lived regulatory proteins. Required for cellular homeostasis and for survival from DNA damage and developmental changes induced by stress. Degrades polypeptides processively to yield small peptide fragments that are 5 to 10 amino acids long. Binds to DNA in a double-stranded, site-specific manner.</text>
</comment>
<keyword evidence="6 9" id="KW-0720">Serine protease</keyword>
<dbReference type="Gene3D" id="3.30.230.10">
    <property type="match status" value="1"/>
</dbReference>
<keyword evidence="2 9" id="KW-0963">Cytoplasm</keyword>
<dbReference type="Pfam" id="PF02190">
    <property type="entry name" value="LON_substr_bdg"/>
    <property type="match status" value="1"/>
</dbReference>
<evidence type="ECO:0000256" key="2">
    <source>
        <dbReference type="ARBA" id="ARBA00022490"/>
    </source>
</evidence>
<dbReference type="Gene3D" id="1.10.8.60">
    <property type="match status" value="1"/>
</dbReference>
<dbReference type="EC" id="3.4.21.53" evidence="9 10"/>
<comment type="induction">
    <text evidence="9">By heat shock.</text>
</comment>
<comment type="subunit">
    <text evidence="9 10">Homohexamer. Organized in a ring with a central cavity.</text>
</comment>
<sequence length="814" mass="87129">MASTSTPLTLPVLPLDDEVVLPGMVVPLELSDPEVRAAVEAAQSAASTGGPAGGEDRRGAAKPQVLLVPRVDGAYPAVGTLGAVEQVGRLSGGDPGALIRGLSRVRIGAGTTGPGAALWVEGERIEERTPDPLPGAVAELVKEYKALATSWLRKRGAWQVVDRVEQLDDVSQLADNSGYSPFLTLRQRVELLEATDPVERLRLAVRMLSEHLAEQDVAESIAKDVQEGVDKQQREFLLRRQLEAVRKELAELDGNPPGQGDESDDYRARVEAADLPEHVREAALKEVGKLERSSDQSPEGSWIRTWLDTVLELPWNERTEDAYDIPGARAVLDADHAGLDDVKERITEYLAVRKRRADRGLGVVGGRRGGAVLALVGPPGVGKTSLGESVARAMGRKFVRVALGGVRDEAEIRGHRRTYVGALPGRIVRAVKEAGSMNPVVLLDEVDKVGSDFRGDPAAALLEVLDPAQNHTFRDHYLEVELDLSDVVFLATANVLEAIPDALLDRMELVRLDGYTDDEKVVIARDHLVPRQLERAGLRPGEVVLEDEALRRIAAEYTREAGVRDLERSVARLLRKVAARSELGEQGLPLAVGPDGLRALIGRPRHVPESAQDPGERRTAVPGVATGLAVTGAGGDVLFVEASLADPETGGSGLALTGQLGDVMKESAQIALSFLRSHGAELELPVGDLKERGVHLHVPAGAVPKDGPSAGVTMTTALASLLSGRRVRDDVAMTGEVSLTGRVLPVGGIKQKLLAAHRAGIATVVVPKRNEPDLDDVPAEVLRKLDVRLMSDVRKVLEVALEPVRCRPEAPMAA</sequence>
<dbReference type="Gene3D" id="2.30.130.40">
    <property type="entry name" value="LON domain-like"/>
    <property type="match status" value="1"/>
</dbReference>
<dbReference type="Proteomes" id="UP001167160">
    <property type="component" value="Unassembled WGS sequence"/>
</dbReference>
<dbReference type="CDD" id="cd19500">
    <property type="entry name" value="RecA-like_Lon"/>
    <property type="match status" value="1"/>
</dbReference>
<organism evidence="16 17">
    <name type="scientific">Streptomyces meridianus</name>
    <dbReference type="NCBI Taxonomy" id="2938945"/>
    <lineage>
        <taxon>Bacteria</taxon>
        <taxon>Bacillati</taxon>
        <taxon>Actinomycetota</taxon>
        <taxon>Actinomycetes</taxon>
        <taxon>Kitasatosporales</taxon>
        <taxon>Streptomycetaceae</taxon>
        <taxon>Streptomyces</taxon>
    </lineage>
</organism>
<dbReference type="GO" id="GO:0004252">
    <property type="term" value="F:serine-type endopeptidase activity"/>
    <property type="evidence" value="ECO:0007669"/>
    <property type="project" value="UniProtKB-EC"/>
</dbReference>
<evidence type="ECO:0000256" key="13">
    <source>
        <dbReference type="SAM" id="MobiDB-lite"/>
    </source>
</evidence>
<comment type="subcellular location">
    <subcellularLocation>
        <location evidence="1 9 10">Cytoplasm</location>
    </subcellularLocation>
</comment>
<dbReference type="SMART" id="SM00382">
    <property type="entry name" value="AAA"/>
    <property type="match status" value="1"/>
</dbReference>
<dbReference type="InterPro" id="IPR046336">
    <property type="entry name" value="Lon_prtase_N_sf"/>
</dbReference>
<dbReference type="RefSeq" id="WP_251408319.1">
    <property type="nucleotide sequence ID" value="NZ_JAMQGM010000002.1"/>
</dbReference>
<gene>
    <name evidence="9 16" type="primary">lon</name>
    <name evidence="16" type="ORF">M1E25_01695</name>
</gene>
<feature type="binding site" evidence="9">
    <location>
        <begin position="377"/>
        <end position="384"/>
    </location>
    <ligand>
        <name>ATP</name>
        <dbReference type="ChEBI" id="CHEBI:30616"/>
    </ligand>
</feature>
<comment type="similarity">
    <text evidence="9 10 11 12">Belongs to the peptidase S16 family.</text>
</comment>
<dbReference type="InterPro" id="IPR003111">
    <property type="entry name" value="Lon_prtase_N"/>
</dbReference>
<evidence type="ECO:0000256" key="9">
    <source>
        <dbReference type="HAMAP-Rule" id="MF_01973"/>
    </source>
</evidence>
<dbReference type="InterPro" id="IPR015947">
    <property type="entry name" value="PUA-like_sf"/>
</dbReference>
<evidence type="ECO:0000256" key="3">
    <source>
        <dbReference type="ARBA" id="ARBA00022670"/>
    </source>
</evidence>
<evidence type="ECO:0000256" key="1">
    <source>
        <dbReference type="ARBA" id="ARBA00004496"/>
    </source>
</evidence>
<dbReference type="PROSITE" id="PS01046">
    <property type="entry name" value="LON_SER"/>
    <property type="match status" value="1"/>
</dbReference>
<keyword evidence="3 9" id="KW-0645">Protease</keyword>
<dbReference type="Pfam" id="PF05362">
    <property type="entry name" value="Lon_C"/>
    <property type="match status" value="1"/>
</dbReference>
<evidence type="ECO:0000256" key="8">
    <source>
        <dbReference type="ARBA" id="ARBA00023016"/>
    </source>
</evidence>
<comment type="caution">
    <text evidence="16">The sequence shown here is derived from an EMBL/GenBank/DDBJ whole genome shotgun (WGS) entry which is preliminary data.</text>
</comment>
<feature type="active site" evidence="9 11">
    <location>
        <position position="709"/>
    </location>
</feature>
<reference evidence="16" key="1">
    <citation type="journal article" date="2023" name="Int. J. Syst. Evol. Microbiol.">
        <title>Streptomyces meridianus sp. nov. isolated from brackish water of the Tagus estuary in Alcochete, Portugal.</title>
        <authorList>
            <person name="Santos J.D.N."/>
            <person name="Klimek D."/>
            <person name="Calusinska M."/>
            <person name="Lobo Da Cunha A."/>
            <person name="Catita J."/>
            <person name="Goncalves H."/>
            <person name="Gonzalez I."/>
            <person name="Reyes F."/>
            <person name="Lage O.M."/>
        </authorList>
    </citation>
    <scope>NUCLEOTIDE SEQUENCE</scope>
    <source>
        <strain evidence="16">MTZ3.1</strain>
    </source>
</reference>